<reference evidence="3 4" key="1">
    <citation type="submission" date="2020-08" db="EMBL/GenBank/DDBJ databases">
        <title>Cohnella phylogeny.</title>
        <authorList>
            <person name="Dunlap C."/>
        </authorList>
    </citation>
    <scope>NUCLEOTIDE SEQUENCE [LARGE SCALE GENOMIC DNA]</scope>
    <source>
        <strain evidence="3 4">DSM 28246</strain>
    </source>
</reference>
<name>A0A7X0VDE9_9BACL</name>
<evidence type="ECO:0000313" key="4">
    <source>
        <dbReference type="Proteomes" id="UP000547209"/>
    </source>
</evidence>
<evidence type="ECO:0000259" key="2">
    <source>
        <dbReference type="Pfam" id="PF22725"/>
    </source>
</evidence>
<keyword evidence="4" id="KW-1185">Reference proteome</keyword>
<dbReference type="GO" id="GO:0000166">
    <property type="term" value="F:nucleotide binding"/>
    <property type="evidence" value="ECO:0007669"/>
    <property type="project" value="InterPro"/>
</dbReference>
<dbReference type="InterPro" id="IPR055170">
    <property type="entry name" value="GFO_IDH_MocA-like_dom"/>
</dbReference>
<comment type="caution">
    <text evidence="3">The sequence shown here is derived from an EMBL/GenBank/DDBJ whole genome shotgun (WGS) entry which is preliminary data.</text>
</comment>
<protein>
    <submittedName>
        <fullName evidence="3">Gfo/Idh/MocA family oxidoreductase</fullName>
    </submittedName>
</protein>
<dbReference type="InterPro" id="IPR036291">
    <property type="entry name" value="NAD(P)-bd_dom_sf"/>
</dbReference>
<organism evidence="3 4">
    <name type="scientific">Cohnella nanjingensis</name>
    <dbReference type="NCBI Taxonomy" id="1387779"/>
    <lineage>
        <taxon>Bacteria</taxon>
        <taxon>Bacillati</taxon>
        <taxon>Bacillota</taxon>
        <taxon>Bacilli</taxon>
        <taxon>Bacillales</taxon>
        <taxon>Paenibacillaceae</taxon>
        <taxon>Cohnella</taxon>
    </lineage>
</organism>
<dbReference type="PANTHER" id="PTHR43249">
    <property type="entry name" value="UDP-N-ACETYL-2-AMINO-2-DEOXY-D-GLUCURONATE OXIDASE"/>
    <property type="match status" value="1"/>
</dbReference>
<dbReference type="Pfam" id="PF22725">
    <property type="entry name" value="GFO_IDH_MocA_C3"/>
    <property type="match status" value="1"/>
</dbReference>
<dbReference type="Pfam" id="PF01408">
    <property type="entry name" value="GFO_IDH_MocA"/>
    <property type="match status" value="1"/>
</dbReference>
<dbReference type="SUPFAM" id="SSF51735">
    <property type="entry name" value="NAD(P)-binding Rossmann-fold domains"/>
    <property type="match status" value="1"/>
</dbReference>
<gene>
    <name evidence="3" type="ORF">H7C19_02890</name>
</gene>
<dbReference type="Gene3D" id="3.40.50.720">
    <property type="entry name" value="NAD(P)-binding Rossmann-like Domain"/>
    <property type="match status" value="1"/>
</dbReference>
<evidence type="ECO:0000259" key="1">
    <source>
        <dbReference type="Pfam" id="PF01408"/>
    </source>
</evidence>
<dbReference type="PANTHER" id="PTHR43249:SF1">
    <property type="entry name" value="D-GLUCOSIDE 3-DEHYDROGENASE"/>
    <property type="match status" value="1"/>
</dbReference>
<dbReference type="Proteomes" id="UP000547209">
    <property type="component" value="Unassembled WGS sequence"/>
</dbReference>
<proteinExistence type="predicted"/>
<dbReference type="InterPro" id="IPR000683">
    <property type="entry name" value="Gfo/Idh/MocA-like_OxRdtase_N"/>
</dbReference>
<feature type="domain" description="Gfo/Idh/MocA-like oxidoreductase N-terminal" evidence="1">
    <location>
        <begin position="4"/>
        <end position="122"/>
    </location>
</feature>
<dbReference type="InterPro" id="IPR052515">
    <property type="entry name" value="Gfo/Idh/MocA_Oxidoreductase"/>
</dbReference>
<dbReference type="Gene3D" id="3.30.360.10">
    <property type="entry name" value="Dihydrodipicolinate Reductase, domain 2"/>
    <property type="match status" value="1"/>
</dbReference>
<dbReference type="RefSeq" id="WP_185141076.1">
    <property type="nucleotide sequence ID" value="NZ_JACJVP010000003.1"/>
</dbReference>
<dbReference type="SUPFAM" id="SSF55347">
    <property type="entry name" value="Glyceraldehyde-3-phosphate dehydrogenase-like, C-terminal domain"/>
    <property type="match status" value="1"/>
</dbReference>
<accession>A0A7X0VDE9</accession>
<evidence type="ECO:0000313" key="3">
    <source>
        <dbReference type="EMBL" id="MBB6669626.1"/>
    </source>
</evidence>
<feature type="domain" description="GFO/IDH/MocA-like oxidoreductase" evidence="2">
    <location>
        <begin position="157"/>
        <end position="249"/>
    </location>
</feature>
<dbReference type="AlphaFoldDB" id="A0A7X0VDE9"/>
<dbReference type="EMBL" id="JACJVP010000003">
    <property type="protein sequence ID" value="MBB6669626.1"/>
    <property type="molecule type" value="Genomic_DNA"/>
</dbReference>
<sequence length="323" mass="35036">MAVRLGFIGTGGIANHHLNNLVRMEGVRLSAFYDVDGQRAQKAASQYDGAKAFANLDEMLDSTELDGLYICVPPMAHGDAENKAIQRGIPFLVEKPLGIDGGLPADIAAKVRSKQLITSVGYHWRYNESAATAKQLLAESKPGMALGYWMGGMPMVPWWRVQTGSGGQFVEQTTHIVDLLRYLCGEVREVYAAYALQVMGEQVPGTDVPDVGTVTLKMANGMVATVSNTCLLPVGHHVGLDIYTDQGVLELRSEELREVTREGTRSRKNVANPYFVEDEAFIHALRTGDASRILSNYEDALRTHEVTIAANDSAASGKPVSIG</sequence>